<dbReference type="GO" id="GO:0003700">
    <property type="term" value="F:DNA-binding transcription factor activity"/>
    <property type="evidence" value="ECO:0007669"/>
    <property type="project" value="TreeGrafter"/>
</dbReference>
<dbReference type="Gene3D" id="3.30.450.40">
    <property type="match status" value="1"/>
</dbReference>
<dbReference type="SUPFAM" id="SSF55781">
    <property type="entry name" value="GAF domain-like"/>
    <property type="match status" value="1"/>
</dbReference>
<dbReference type="InterPro" id="IPR005471">
    <property type="entry name" value="Tscrpt_reg_IclR_N"/>
</dbReference>
<dbReference type="GO" id="GO:0003677">
    <property type="term" value="F:DNA binding"/>
    <property type="evidence" value="ECO:0007669"/>
    <property type="project" value="UniProtKB-KW"/>
</dbReference>
<dbReference type="GO" id="GO:0045892">
    <property type="term" value="P:negative regulation of DNA-templated transcription"/>
    <property type="evidence" value="ECO:0007669"/>
    <property type="project" value="TreeGrafter"/>
</dbReference>
<gene>
    <name evidence="6" type="ORF">NOCA250048</name>
</gene>
<dbReference type="InterPro" id="IPR036388">
    <property type="entry name" value="WH-like_DNA-bd_sf"/>
</dbReference>
<evidence type="ECO:0000313" key="6">
    <source>
        <dbReference type="EMBL" id="CUR58423.1"/>
    </source>
</evidence>
<dbReference type="AlphaFoldDB" id="A0A2P2C8Z0"/>
<evidence type="ECO:0000256" key="3">
    <source>
        <dbReference type="ARBA" id="ARBA00023163"/>
    </source>
</evidence>
<dbReference type="PROSITE" id="PS51078">
    <property type="entry name" value="ICLR_ED"/>
    <property type="match status" value="1"/>
</dbReference>
<keyword evidence="1" id="KW-0805">Transcription regulation</keyword>
<evidence type="ECO:0000259" key="5">
    <source>
        <dbReference type="PROSITE" id="PS51078"/>
    </source>
</evidence>
<organism evidence="6">
    <name type="scientific">metagenome</name>
    <dbReference type="NCBI Taxonomy" id="256318"/>
    <lineage>
        <taxon>unclassified sequences</taxon>
        <taxon>metagenomes</taxon>
    </lineage>
</organism>
<sequence length="260" mass="27477">MTTDLPAAVDRSRRSIQSIGRAFAVLEAMAAAGGIDSISSLSERLSLPLPTIHRLLRTLVELGYARQEPSRMYALGPRLVNLGEASNRLTQAWAGPPLRALADEVGETASFAVLDGVAVVFGAQASGRHSMQMVNEVGRRLGIHCTAAGKAILAGMPPEQAARLVATADMRAYTDRTITSVDALMHEVEASRERGYALEMGEQEVGVSAVAVALPGDIRRGAVIISGPSARMGDDTVRRFVPLLLNTAKELAVELALAAP</sequence>
<dbReference type="EMBL" id="CZKA01000045">
    <property type="protein sequence ID" value="CUR58423.1"/>
    <property type="molecule type" value="Genomic_DNA"/>
</dbReference>
<evidence type="ECO:0000256" key="1">
    <source>
        <dbReference type="ARBA" id="ARBA00023015"/>
    </source>
</evidence>
<dbReference type="PANTHER" id="PTHR30136:SF24">
    <property type="entry name" value="HTH-TYPE TRANSCRIPTIONAL REPRESSOR ALLR"/>
    <property type="match status" value="1"/>
</dbReference>
<keyword evidence="3" id="KW-0804">Transcription</keyword>
<dbReference type="SUPFAM" id="SSF46785">
    <property type="entry name" value="Winged helix' DNA-binding domain"/>
    <property type="match status" value="1"/>
</dbReference>
<dbReference type="InterPro" id="IPR036390">
    <property type="entry name" value="WH_DNA-bd_sf"/>
</dbReference>
<keyword evidence="2" id="KW-0238">DNA-binding</keyword>
<feature type="domain" description="IclR-ED" evidence="5">
    <location>
        <begin position="78"/>
        <end position="257"/>
    </location>
</feature>
<dbReference type="InterPro" id="IPR029016">
    <property type="entry name" value="GAF-like_dom_sf"/>
</dbReference>
<protein>
    <submittedName>
        <fullName evidence="6">Transcriptional regulator, IclR family</fullName>
    </submittedName>
</protein>
<feature type="domain" description="HTH iclR-type" evidence="4">
    <location>
        <begin position="16"/>
        <end position="77"/>
    </location>
</feature>
<dbReference type="FunFam" id="1.10.10.10:FF:000056">
    <property type="entry name" value="IclR family transcriptional regulator"/>
    <property type="match status" value="1"/>
</dbReference>
<accession>A0A2P2C8Z0</accession>
<dbReference type="Pfam" id="PF09339">
    <property type="entry name" value="HTH_IclR"/>
    <property type="match status" value="1"/>
</dbReference>
<dbReference type="SMART" id="SM00346">
    <property type="entry name" value="HTH_ICLR"/>
    <property type="match status" value="1"/>
</dbReference>
<dbReference type="PANTHER" id="PTHR30136">
    <property type="entry name" value="HELIX-TURN-HELIX TRANSCRIPTIONAL REGULATOR, ICLR FAMILY"/>
    <property type="match status" value="1"/>
</dbReference>
<dbReference type="InterPro" id="IPR050707">
    <property type="entry name" value="HTH_MetabolicPath_Reg"/>
</dbReference>
<name>A0A2P2C8Z0_9ZZZZ</name>
<evidence type="ECO:0000259" key="4">
    <source>
        <dbReference type="PROSITE" id="PS51077"/>
    </source>
</evidence>
<dbReference type="Gene3D" id="1.10.10.10">
    <property type="entry name" value="Winged helix-like DNA-binding domain superfamily/Winged helix DNA-binding domain"/>
    <property type="match status" value="1"/>
</dbReference>
<reference evidence="6" key="1">
    <citation type="submission" date="2015-08" db="EMBL/GenBank/DDBJ databases">
        <authorList>
            <person name="Babu N.S."/>
            <person name="Beckwith C.J."/>
            <person name="Beseler K.G."/>
            <person name="Brison A."/>
            <person name="Carone J.V."/>
            <person name="Caskin T.P."/>
            <person name="Diamond M."/>
            <person name="Durham M.E."/>
            <person name="Foxe J.M."/>
            <person name="Go M."/>
            <person name="Henderson B.A."/>
            <person name="Jones I.B."/>
            <person name="McGettigan J.A."/>
            <person name="Micheletti S.J."/>
            <person name="Nasrallah M.E."/>
            <person name="Ortiz D."/>
            <person name="Piller C.R."/>
            <person name="Privatt S.R."/>
            <person name="Schneider S.L."/>
            <person name="Sharp S."/>
            <person name="Smith T.C."/>
            <person name="Stanton J.D."/>
            <person name="Ullery H.E."/>
            <person name="Wilson R.J."/>
            <person name="Serrano M.G."/>
            <person name="Buck G."/>
            <person name="Lee V."/>
            <person name="Wang Y."/>
            <person name="Carvalho R."/>
            <person name="Voegtly L."/>
            <person name="Shi R."/>
            <person name="Duckworth R."/>
            <person name="Johnson A."/>
            <person name="Loviza R."/>
            <person name="Walstead R."/>
            <person name="Shah Z."/>
            <person name="Kiflezghi M."/>
            <person name="Wade K."/>
            <person name="Ball S.L."/>
            <person name="Bradley K.W."/>
            <person name="Asai D.J."/>
            <person name="Bowman C.A."/>
            <person name="Russell D.A."/>
            <person name="Pope W.H."/>
            <person name="Jacobs-Sera D."/>
            <person name="Hendrix R.W."/>
            <person name="Hatfull G.F."/>
        </authorList>
    </citation>
    <scope>NUCLEOTIDE SEQUENCE</scope>
</reference>
<dbReference type="PROSITE" id="PS51077">
    <property type="entry name" value="HTH_ICLR"/>
    <property type="match status" value="1"/>
</dbReference>
<proteinExistence type="predicted"/>
<dbReference type="InterPro" id="IPR014757">
    <property type="entry name" value="Tscrpt_reg_IclR_C"/>
</dbReference>
<dbReference type="Pfam" id="PF01614">
    <property type="entry name" value="IclR_C"/>
    <property type="match status" value="1"/>
</dbReference>
<evidence type="ECO:0000256" key="2">
    <source>
        <dbReference type="ARBA" id="ARBA00023125"/>
    </source>
</evidence>